<evidence type="ECO:0000259" key="5">
    <source>
        <dbReference type="Pfam" id="PF00176"/>
    </source>
</evidence>
<dbReference type="GO" id="GO:0006281">
    <property type="term" value="P:DNA repair"/>
    <property type="evidence" value="ECO:0007669"/>
    <property type="project" value="TreeGrafter"/>
</dbReference>
<dbReference type="Proteomes" id="UP000314983">
    <property type="component" value="Chromosome 15"/>
</dbReference>
<dbReference type="GO" id="GO:0005524">
    <property type="term" value="F:ATP binding"/>
    <property type="evidence" value="ECO:0007669"/>
    <property type="project" value="UniProtKB-KW"/>
</dbReference>
<reference evidence="6" key="4">
    <citation type="submission" date="2025-08" db="UniProtKB">
        <authorList>
            <consortium name="Ensembl"/>
        </authorList>
    </citation>
    <scope>IDENTIFICATION</scope>
</reference>
<dbReference type="Gene3D" id="3.40.50.10810">
    <property type="entry name" value="Tandem AAA-ATPase domain"/>
    <property type="match status" value="1"/>
</dbReference>
<dbReference type="InterPro" id="IPR027417">
    <property type="entry name" value="P-loop_NTPase"/>
</dbReference>
<dbReference type="GO" id="GO:0004386">
    <property type="term" value="F:helicase activity"/>
    <property type="evidence" value="ECO:0007669"/>
    <property type="project" value="UniProtKB-KW"/>
</dbReference>
<keyword evidence="2" id="KW-0378">Hydrolase</keyword>
<dbReference type="Ensembl" id="ENSEEET00000009445.2">
    <property type="protein sequence ID" value="ENSEEEP00000009327.2"/>
    <property type="gene ID" value="ENSEEEG00000004781.2"/>
</dbReference>
<dbReference type="PANTHER" id="PTHR45626:SF17">
    <property type="entry name" value="HELICASE-LIKE TRANSCRIPTION FACTOR"/>
    <property type="match status" value="1"/>
</dbReference>
<dbReference type="SUPFAM" id="SSF52540">
    <property type="entry name" value="P-loop containing nucleoside triphosphate hydrolases"/>
    <property type="match status" value="2"/>
</dbReference>
<keyword evidence="3" id="KW-0347">Helicase</keyword>
<reference evidence="6" key="3">
    <citation type="submission" date="2020-05" db="EMBL/GenBank/DDBJ databases">
        <title>Electrophorus electricus (electric eel) genome, fEleEle1, primary haplotype.</title>
        <authorList>
            <person name="Myers G."/>
            <person name="Meyer A."/>
            <person name="Fedrigo O."/>
            <person name="Formenti G."/>
            <person name="Rhie A."/>
            <person name="Tracey A."/>
            <person name="Sims Y."/>
            <person name="Jarvis E.D."/>
        </authorList>
    </citation>
    <scope>NUCLEOTIDE SEQUENCE [LARGE SCALE GENOMIC DNA]</scope>
</reference>
<evidence type="ECO:0000313" key="6">
    <source>
        <dbReference type="Ensembl" id="ENSEEEP00000009327.2"/>
    </source>
</evidence>
<dbReference type="InterPro" id="IPR038718">
    <property type="entry name" value="SNF2-like_sf"/>
</dbReference>
<evidence type="ECO:0000256" key="4">
    <source>
        <dbReference type="ARBA" id="ARBA00022840"/>
    </source>
</evidence>
<dbReference type="Pfam" id="PF00176">
    <property type="entry name" value="SNF2-rel_dom"/>
    <property type="match status" value="1"/>
</dbReference>
<reference evidence="6" key="5">
    <citation type="submission" date="2025-09" db="UniProtKB">
        <authorList>
            <consortium name="Ensembl"/>
        </authorList>
    </citation>
    <scope>IDENTIFICATION</scope>
</reference>
<evidence type="ECO:0000256" key="3">
    <source>
        <dbReference type="ARBA" id="ARBA00022806"/>
    </source>
</evidence>
<evidence type="ECO:0000256" key="2">
    <source>
        <dbReference type="ARBA" id="ARBA00022801"/>
    </source>
</evidence>
<name>A0A4W4EDH8_ELEEL</name>
<keyword evidence="4" id="KW-0067">ATP-binding</keyword>
<dbReference type="GO" id="GO:0008094">
    <property type="term" value="F:ATP-dependent activity, acting on DNA"/>
    <property type="evidence" value="ECO:0007669"/>
    <property type="project" value="TreeGrafter"/>
</dbReference>
<dbReference type="AlphaFoldDB" id="A0A4W4EDH8"/>
<dbReference type="InterPro" id="IPR000330">
    <property type="entry name" value="SNF2_N"/>
</dbReference>
<dbReference type="InterPro" id="IPR049730">
    <property type="entry name" value="SNF2/RAD54-like_C"/>
</dbReference>
<dbReference type="STRING" id="8005.ENSEEEP00000009327"/>
<accession>A0A4W4EDH8</accession>
<keyword evidence="7" id="KW-1185">Reference proteome</keyword>
<dbReference type="InterPro" id="IPR050628">
    <property type="entry name" value="SNF2_RAD54_helicase_TF"/>
</dbReference>
<proteinExistence type="predicted"/>
<protein>
    <submittedName>
        <fullName evidence="6">Helicase-like transcription factor</fullName>
    </submittedName>
</protein>
<dbReference type="GO" id="GO:0016787">
    <property type="term" value="F:hydrolase activity"/>
    <property type="evidence" value="ECO:0007669"/>
    <property type="project" value="UniProtKB-KW"/>
</dbReference>
<dbReference type="Gene3D" id="3.40.50.300">
    <property type="entry name" value="P-loop containing nucleotide triphosphate hydrolases"/>
    <property type="match status" value="1"/>
</dbReference>
<reference evidence="7" key="1">
    <citation type="journal article" date="2014" name="Science">
        <title>Nonhuman genetics. Genomic basis for the convergent evolution of electric organs.</title>
        <authorList>
            <person name="Gallant J.R."/>
            <person name="Traeger L.L."/>
            <person name="Volkening J.D."/>
            <person name="Moffett H."/>
            <person name="Chen P.H."/>
            <person name="Novina C.D."/>
            <person name="Phillips G.N.Jr."/>
            <person name="Anand R."/>
            <person name="Wells G.B."/>
            <person name="Pinch M."/>
            <person name="Guth R."/>
            <person name="Unguez G.A."/>
            <person name="Albert J.S."/>
            <person name="Zakon H.H."/>
            <person name="Samanta M.P."/>
            <person name="Sussman M.R."/>
        </authorList>
    </citation>
    <scope>NUCLEOTIDE SEQUENCE [LARGE SCALE GENOMIC DNA]</scope>
</reference>
<organism evidence="6 7">
    <name type="scientific">Electrophorus electricus</name>
    <name type="common">Electric eel</name>
    <name type="synonym">Gymnotus electricus</name>
    <dbReference type="NCBI Taxonomy" id="8005"/>
    <lineage>
        <taxon>Eukaryota</taxon>
        <taxon>Metazoa</taxon>
        <taxon>Chordata</taxon>
        <taxon>Craniata</taxon>
        <taxon>Vertebrata</taxon>
        <taxon>Euteleostomi</taxon>
        <taxon>Actinopterygii</taxon>
        <taxon>Neopterygii</taxon>
        <taxon>Teleostei</taxon>
        <taxon>Ostariophysi</taxon>
        <taxon>Gymnotiformes</taxon>
        <taxon>Gymnotoidei</taxon>
        <taxon>Gymnotidae</taxon>
        <taxon>Electrophorus</taxon>
    </lineage>
</organism>
<reference evidence="7" key="2">
    <citation type="journal article" date="2017" name="Sci. Adv.">
        <title>A tail of two voltages: Proteomic comparison of the three electric organs of the electric eel.</title>
        <authorList>
            <person name="Traeger L.L."/>
            <person name="Sabat G."/>
            <person name="Barrett-Wilt G.A."/>
            <person name="Wells G.B."/>
            <person name="Sussman M.R."/>
        </authorList>
    </citation>
    <scope>NUCLEOTIDE SEQUENCE [LARGE SCALE GENOMIC DNA]</scope>
</reference>
<dbReference type="GeneTree" id="ENSGT00910000144305"/>
<dbReference type="PANTHER" id="PTHR45626">
    <property type="entry name" value="TRANSCRIPTION TERMINATION FACTOR 2-RELATED"/>
    <property type="match status" value="1"/>
</dbReference>
<dbReference type="OMA" id="VIQNEQC"/>
<dbReference type="CDD" id="cd18793">
    <property type="entry name" value="SF2_C_SNF"/>
    <property type="match status" value="1"/>
</dbReference>
<feature type="domain" description="SNF2 N-terminal" evidence="5">
    <location>
        <begin position="241"/>
        <end position="390"/>
    </location>
</feature>
<dbReference type="Gene3D" id="3.30.70.2330">
    <property type="match status" value="1"/>
</dbReference>
<evidence type="ECO:0000256" key="1">
    <source>
        <dbReference type="ARBA" id="ARBA00022741"/>
    </source>
</evidence>
<dbReference type="GO" id="GO:0005634">
    <property type="term" value="C:nucleus"/>
    <property type="evidence" value="ECO:0007669"/>
    <property type="project" value="TreeGrafter"/>
</dbReference>
<evidence type="ECO:0000313" key="7">
    <source>
        <dbReference type="Proteomes" id="UP000314983"/>
    </source>
</evidence>
<keyword evidence="1" id="KW-0547">Nucleotide-binding</keyword>
<sequence length="645" mass="73967">MLSPWTRSCRRSLTSQEVLAPSKTWRWRRKCILEAFEGLQYYTSLQPQNPYDRNAVMVELAAPMAYIMDNKVVLFGQTNKFSMCVNLTFWGREGNGESVHSHMKCHGYRLSTTPKGRPVISLSQKSVVQLLRTPLMTNQRQALCRMASWENNKDLPPFCEQKSELYFNMLMNFAERKATEGPWGEDFVSNFYNRKPLPLEKCVRMLAYSRMDKRPLFLFQCYMCSLQAVMKLILGRVLQPESVIVCPLSLISNWLDQFEQHVWDDVNLKVYLYWGPQWLLKGNFLSGQDIVLTTYNMLFSDCGVTNGPLHKVSWLRVVLDEDYIIRNPNALQRGFLHLTSSIWPSGTPVKYCLNDVWMLIAFLKLQPFDVREWWTRVIQRPVTMEDKAGLKYRQYCSTHKLTQSGHGVLNLFSLWSGDTGSPSELQDRLISKITVVMSFGSDDRVVQRIQTYGTLITYCAHVFCRPCICEVISSGQVCTHSLPVSHLPFSKGITFVMTKLLFYKVDALMSNLLKLHSEYSTIKCLVVSQFKFLTLLSASVVGSPFKPNIYAIDKQCRIWKTSPGSPTIMLLSLKAGGVGLNLTAASQVFLMEPAWNPGAEDQCVDGCYQLGQTRDVIITKFIVKDLVEENRVRIQKRKHQLVENL</sequence>